<keyword evidence="9" id="KW-0560">Oxidoreductase</keyword>
<keyword evidence="12" id="KW-0472">Membrane</keyword>
<keyword evidence="8" id="KW-0492">Microsome</keyword>
<evidence type="ECO:0000256" key="5">
    <source>
        <dbReference type="ARBA" id="ARBA00022617"/>
    </source>
</evidence>
<comment type="subcellular location">
    <subcellularLocation>
        <location evidence="3">Endoplasmic reticulum membrane</location>
        <topology evidence="3">Peripheral membrane protein</topology>
    </subcellularLocation>
    <subcellularLocation>
        <location evidence="2">Microsome membrane</location>
        <topology evidence="2">Peripheral membrane protein</topology>
    </subcellularLocation>
</comment>
<dbReference type="Proteomes" id="UP000265160">
    <property type="component" value="LG23"/>
</dbReference>
<organism evidence="13 14">
    <name type="scientific">Maylandia zebra</name>
    <name type="common">zebra mbuna</name>
    <dbReference type="NCBI Taxonomy" id="106582"/>
    <lineage>
        <taxon>Eukaryota</taxon>
        <taxon>Metazoa</taxon>
        <taxon>Chordata</taxon>
        <taxon>Craniata</taxon>
        <taxon>Vertebrata</taxon>
        <taxon>Euteleostomi</taxon>
        <taxon>Actinopterygii</taxon>
        <taxon>Neopterygii</taxon>
        <taxon>Teleostei</taxon>
        <taxon>Neoteleostei</taxon>
        <taxon>Acanthomorphata</taxon>
        <taxon>Ovalentaria</taxon>
        <taxon>Cichlomorphae</taxon>
        <taxon>Cichliformes</taxon>
        <taxon>Cichlidae</taxon>
        <taxon>African cichlids</taxon>
        <taxon>Pseudocrenilabrinae</taxon>
        <taxon>Haplochromini</taxon>
        <taxon>Maylandia</taxon>
        <taxon>Maylandia zebra complex</taxon>
    </lineage>
</organism>
<sequence length="304" mass="35132">MLPPCAEKCFQSFKVLFCLLSPLYFWSGVFTSSGNLWKQQRRFVLSTLRQFGFGKKSLESVVLDEFTYCFLVYSGGKPFDPHLILNNAVSNIICSLVFGHRFEYGEEKFIKMMQLFDKALQIEGSIWGQLYNAFPVLMRRLPGPHQSVKQMWNEVKDFIWVELNEHKNTWDPSETRDYIDCYLSEIQMGQDDNTFDEENLVICVLDLFVAGSETTSTTLRWAFLYMAKYPEIQEKVQAEIDREIGESRQPSMEDRANLPYTDAVIHEIQRIGNIAPLGVPHVTNRDVELGGYTVPKVIAQTNFQ</sequence>
<dbReference type="PANTHER" id="PTHR24300:SF177">
    <property type="entry name" value="CYTOCHROME P450 2J2"/>
    <property type="match status" value="1"/>
</dbReference>
<dbReference type="FunFam" id="1.10.630.10:FF:000238">
    <property type="entry name" value="Cytochrome P450 2A6"/>
    <property type="match status" value="1"/>
</dbReference>
<dbReference type="GO" id="GO:0016712">
    <property type="term" value="F:oxidoreductase activity, acting on paired donors, with incorporation or reduction of molecular oxygen, reduced flavin or flavoprotein as one donor, and incorporation of one atom of oxygen"/>
    <property type="evidence" value="ECO:0007669"/>
    <property type="project" value="TreeGrafter"/>
</dbReference>
<name>A0A3P9BIM9_9CICH</name>
<reference evidence="13" key="3">
    <citation type="submission" date="2025-09" db="UniProtKB">
        <authorList>
            <consortium name="Ensembl"/>
        </authorList>
    </citation>
    <scope>IDENTIFICATION</scope>
</reference>
<evidence type="ECO:0000256" key="10">
    <source>
        <dbReference type="ARBA" id="ARBA00023004"/>
    </source>
</evidence>
<evidence type="ECO:0000256" key="7">
    <source>
        <dbReference type="ARBA" id="ARBA00022824"/>
    </source>
</evidence>
<keyword evidence="11" id="KW-0503">Monooxygenase</keyword>
<dbReference type="Pfam" id="PF00067">
    <property type="entry name" value="p450"/>
    <property type="match status" value="1"/>
</dbReference>
<keyword evidence="6" id="KW-0479">Metal-binding</keyword>
<evidence type="ECO:0000256" key="6">
    <source>
        <dbReference type="ARBA" id="ARBA00022723"/>
    </source>
</evidence>
<dbReference type="SUPFAM" id="SSF48264">
    <property type="entry name" value="Cytochrome P450"/>
    <property type="match status" value="1"/>
</dbReference>
<keyword evidence="10" id="KW-0408">Iron</keyword>
<evidence type="ECO:0000313" key="14">
    <source>
        <dbReference type="Proteomes" id="UP000265160"/>
    </source>
</evidence>
<evidence type="ECO:0000256" key="2">
    <source>
        <dbReference type="ARBA" id="ARBA00004174"/>
    </source>
</evidence>
<comment type="cofactor">
    <cofactor evidence="1">
        <name>heme</name>
        <dbReference type="ChEBI" id="CHEBI:30413"/>
    </cofactor>
</comment>
<evidence type="ECO:0000256" key="12">
    <source>
        <dbReference type="ARBA" id="ARBA00023136"/>
    </source>
</evidence>
<reference evidence="13 14" key="1">
    <citation type="journal article" date="2014" name="Nature">
        <title>The genomic substrate for adaptive radiation in African cichlid fish.</title>
        <authorList>
            <person name="Brawand D."/>
            <person name="Wagner C.E."/>
            <person name="Li Y.I."/>
            <person name="Malinsky M."/>
            <person name="Keller I."/>
            <person name="Fan S."/>
            <person name="Simakov O."/>
            <person name="Ng A.Y."/>
            <person name="Lim Z.W."/>
            <person name="Bezault E."/>
            <person name="Turner-Maier J."/>
            <person name="Johnson J."/>
            <person name="Alcazar R."/>
            <person name="Noh H.J."/>
            <person name="Russell P."/>
            <person name="Aken B."/>
            <person name="Alfoldi J."/>
            <person name="Amemiya C."/>
            <person name="Azzouzi N."/>
            <person name="Baroiller J.F."/>
            <person name="Barloy-Hubler F."/>
            <person name="Berlin A."/>
            <person name="Bloomquist R."/>
            <person name="Carleton K.L."/>
            <person name="Conte M.A."/>
            <person name="D'Cotta H."/>
            <person name="Eshel O."/>
            <person name="Gaffney L."/>
            <person name="Galibert F."/>
            <person name="Gante H.F."/>
            <person name="Gnerre S."/>
            <person name="Greuter L."/>
            <person name="Guyon R."/>
            <person name="Haddad N.S."/>
            <person name="Haerty W."/>
            <person name="Harris R.M."/>
            <person name="Hofmann H.A."/>
            <person name="Hourlier T."/>
            <person name="Hulata G."/>
            <person name="Jaffe D.B."/>
            <person name="Lara M."/>
            <person name="Lee A.P."/>
            <person name="MacCallum I."/>
            <person name="Mwaiko S."/>
            <person name="Nikaido M."/>
            <person name="Nishihara H."/>
            <person name="Ozouf-Costaz C."/>
            <person name="Penman D.J."/>
            <person name="Przybylski D."/>
            <person name="Rakotomanga M."/>
            <person name="Renn S.C.P."/>
            <person name="Ribeiro F.J."/>
            <person name="Ron M."/>
            <person name="Salzburger W."/>
            <person name="Sanchez-Pulido L."/>
            <person name="Santos M.E."/>
            <person name="Searle S."/>
            <person name="Sharpe T."/>
            <person name="Swofford R."/>
            <person name="Tan F.J."/>
            <person name="Williams L."/>
            <person name="Young S."/>
            <person name="Yin S."/>
            <person name="Okada N."/>
            <person name="Kocher T.D."/>
            <person name="Miska E.A."/>
            <person name="Lander E.S."/>
            <person name="Venkatesh B."/>
            <person name="Fernald R.D."/>
            <person name="Meyer A."/>
            <person name="Ponting C.P."/>
            <person name="Streelman J.T."/>
            <person name="Lindblad-Toh K."/>
            <person name="Seehausen O."/>
            <person name="Di Palma F."/>
        </authorList>
    </citation>
    <scope>NUCLEOTIDE SEQUENCE</scope>
</reference>
<dbReference type="AlphaFoldDB" id="A0A3P9BIM9"/>
<accession>A0A3P9BIM9</accession>
<dbReference type="GO" id="GO:0020037">
    <property type="term" value="F:heme binding"/>
    <property type="evidence" value="ECO:0007669"/>
    <property type="project" value="InterPro"/>
</dbReference>
<evidence type="ECO:0000256" key="11">
    <source>
        <dbReference type="ARBA" id="ARBA00023033"/>
    </source>
</evidence>
<dbReference type="Gene3D" id="1.10.630.10">
    <property type="entry name" value="Cytochrome P450"/>
    <property type="match status" value="1"/>
</dbReference>
<dbReference type="PRINTS" id="PR00463">
    <property type="entry name" value="EP450I"/>
</dbReference>
<comment type="similarity">
    <text evidence="4">Belongs to the cytochrome P450 family.</text>
</comment>
<dbReference type="InterPro" id="IPR050182">
    <property type="entry name" value="Cytochrome_P450_fam2"/>
</dbReference>
<dbReference type="GO" id="GO:0006082">
    <property type="term" value="P:organic acid metabolic process"/>
    <property type="evidence" value="ECO:0007669"/>
    <property type="project" value="TreeGrafter"/>
</dbReference>
<dbReference type="Ensembl" id="ENSMZET00005009930.1">
    <property type="protein sequence ID" value="ENSMZEP00005009571.1"/>
    <property type="gene ID" value="ENSMZEG00005007224.1"/>
</dbReference>
<keyword evidence="5" id="KW-0349">Heme</keyword>
<dbReference type="PANTHER" id="PTHR24300">
    <property type="entry name" value="CYTOCHROME P450 508A4-RELATED"/>
    <property type="match status" value="1"/>
</dbReference>
<dbReference type="GO" id="GO:0006805">
    <property type="term" value="P:xenobiotic metabolic process"/>
    <property type="evidence" value="ECO:0007669"/>
    <property type="project" value="TreeGrafter"/>
</dbReference>
<evidence type="ECO:0000256" key="3">
    <source>
        <dbReference type="ARBA" id="ARBA00004406"/>
    </source>
</evidence>
<proteinExistence type="inferred from homology"/>
<dbReference type="GO" id="GO:0005506">
    <property type="term" value="F:iron ion binding"/>
    <property type="evidence" value="ECO:0007669"/>
    <property type="project" value="InterPro"/>
</dbReference>
<keyword evidence="7" id="KW-0256">Endoplasmic reticulum</keyword>
<dbReference type="GO" id="GO:0005789">
    <property type="term" value="C:endoplasmic reticulum membrane"/>
    <property type="evidence" value="ECO:0007669"/>
    <property type="project" value="UniProtKB-SubCell"/>
</dbReference>
<evidence type="ECO:0000256" key="1">
    <source>
        <dbReference type="ARBA" id="ARBA00001971"/>
    </source>
</evidence>
<evidence type="ECO:0000256" key="9">
    <source>
        <dbReference type="ARBA" id="ARBA00023002"/>
    </source>
</evidence>
<evidence type="ECO:0000256" key="8">
    <source>
        <dbReference type="ARBA" id="ARBA00022848"/>
    </source>
</evidence>
<reference evidence="13" key="2">
    <citation type="submission" date="2025-08" db="UniProtKB">
        <authorList>
            <consortium name="Ensembl"/>
        </authorList>
    </citation>
    <scope>IDENTIFICATION</scope>
</reference>
<evidence type="ECO:0000313" key="13">
    <source>
        <dbReference type="Ensembl" id="ENSMZEP00005009571.1"/>
    </source>
</evidence>
<protein>
    <submittedName>
        <fullName evidence="13">Cytochrome P450 2J6</fullName>
    </submittedName>
</protein>
<dbReference type="PRINTS" id="PR00385">
    <property type="entry name" value="P450"/>
</dbReference>
<dbReference type="InterPro" id="IPR002401">
    <property type="entry name" value="Cyt_P450_E_grp-I"/>
</dbReference>
<dbReference type="GeneTree" id="ENSGT00950000182879"/>
<keyword evidence="14" id="KW-1185">Reference proteome</keyword>
<dbReference type="InterPro" id="IPR036396">
    <property type="entry name" value="Cyt_P450_sf"/>
</dbReference>
<dbReference type="InterPro" id="IPR001128">
    <property type="entry name" value="Cyt_P450"/>
</dbReference>
<evidence type="ECO:0000256" key="4">
    <source>
        <dbReference type="ARBA" id="ARBA00010617"/>
    </source>
</evidence>